<dbReference type="AlphaFoldDB" id="A0A845PP41"/>
<protein>
    <recommendedName>
        <fullName evidence="3">Cytochrome C oxidase Cbb3</fullName>
    </recommendedName>
</protein>
<keyword evidence="2" id="KW-1185">Reference proteome</keyword>
<sequence length="74" mass="8242">IDSATAWANNQAKSITTKIYAEAADIKEQVEKEQALKGNKFIPLENREIIALIAYLQRLGTDIKTTDVQTADIH</sequence>
<dbReference type="Pfam" id="PF02433">
    <property type="entry name" value="FixO"/>
    <property type="match status" value="1"/>
</dbReference>
<accession>A0A845PP41</accession>
<dbReference type="EMBL" id="JAAABJ010000180">
    <property type="protein sequence ID" value="NAW50109.1"/>
    <property type="molecule type" value="Genomic_DNA"/>
</dbReference>
<evidence type="ECO:0008006" key="3">
    <source>
        <dbReference type="Google" id="ProtNLM"/>
    </source>
</evidence>
<comment type="caution">
    <text evidence="1">The sequence shown here is derived from an EMBL/GenBank/DDBJ whole genome shotgun (WGS) entry which is preliminary data.</text>
</comment>
<evidence type="ECO:0000313" key="2">
    <source>
        <dbReference type="Proteomes" id="UP000553459"/>
    </source>
</evidence>
<feature type="non-terminal residue" evidence="1">
    <location>
        <position position="1"/>
    </location>
</feature>
<organism evidence="1 2">
    <name type="scientific">Elizabethkingia argenteiflava</name>
    <dbReference type="NCBI Taxonomy" id="2681556"/>
    <lineage>
        <taxon>Bacteria</taxon>
        <taxon>Pseudomonadati</taxon>
        <taxon>Bacteroidota</taxon>
        <taxon>Flavobacteriia</taxon>
        <taxon>Flavobacteriales</taxon>
        <taxon>Weeksellaceae</taxon>
        <taxon>Elizabethkingia</taxon>
    </lineage>
</organism>
<name>A0A845PP41_9FLAO</name>
<proteinExistence type="predicted"/>
<dbReference type="InterPro" id="IPR003468">
    <property type="entry name" value="Cyt_c_oxidase_monohaem-su/FixO"/>
</dbReference>
<dbReference type="RefSeq" id="WP_166518479.1">
    <property type="nucleotide sequence ID" value="NZ_JAAABJ010000180.1"/>
</dbReference>
<reference evidence="1 2" key="1">
    <citation type="submission" date="2019-11" db="EMBL/GenBank/DDBJ databases">
        <title>Characterization of Elizabethkingia argenteiflava sp. nov., isolated from inner surface of Soybean Pods.</title>
        <authorList>
            <person name="Mo S."/>
        </authorList>
    </citation>
    <scope>NUCLEOTIDE SEQUENCE [LARGE SCALE GENOMIC DNA]</scope>
    <source>
        <strain evidence="1 2">YB22</strain>
    </source>
</reference>
<dbReference type="Proteomes" id="UP000553459">
    <property type="component" value="Unassembled WGS sequence"/>
</dbReference>
<evidence type="ECO:0000313" key="1">
    <source>
        <dbReference type="EMBL" id="NAW50109.1"/>
    </source>
</evidence>
<gene>
    <name evidence="1" type="ORF">GNY06_01455</name>
</gene>